<name>A0AAP3DB10_9GAMM</name>
<accession>A0AAP3DB10</accession>
<organism evidence="1 2">
    <name type="scientific">Dickeya solani</name>
    <dbReference type="NCBI Taxonomy" id="1089444"/>
    <lineage>
        <taxon>Bacteria</taxon>
        <taxon>Pseudomonadati</taxon>
        <taxon>Pseudomonadota</taxon>
        <taxon>Gammaproteobacteria</taxon>
        <taxon>Enterobacterales</taxon>
        <taxon>Pectobacteriaceae</taxon>
        <taxon>Dickeya</taxon>
    </lineage>
</organism>
<dbReference type="EMBL" id="CP136339">
    <property type="protein sequence ID" value="WOA52425.1"/>
    <property type="molecule type" value="Genomic_DNA"/>
</dbReference>
<reference evidence="1" key="1">
    <citation type="submission" date="2023-10" db="EMBL/GenBank/DDBJ databases">
        <title>Clonality and diversity in the soft rot Dickeya solani phytopathogen.</title>
        <authorList>
            <person name="Pedron J."/>
            <person name="Van Gijsegem F."/>
            <person name="Portier P."/>
            <person name="Taghouti G."/>
        </authorList>
    </citation>
    <scope>NUCLEOTIDE SEQUENCE</scope>
    <source>
        <strain evidence="1">CFBP5647</strain>
    </source>
</reference>
<dbReference type="GeneID" id="43521167"/>
<sequence length="121" mass="13698">MILHDAGRQKPLSRRQAELLGGPSIISSCQATLHQAGGSFIPASAADYSIRALLYPPELVRFTPVMRFLAFSFCPTEYSPVHARRLSVIPHRCYDDDRYDGDRYDGDNFIGLMRNPVERLR</sequence>
<dbReference type="RefSeq" id="WP_146053341.1">
    <property type="nucleotide sequence ID" value="NZ_CP017454.1"/>
</dbReference>
<dbReference type="AlphaFoldDB" id="A0AAP3DB10"/>
<protein>
    <submittedName>
        <fullName evidence="1">Uncharacterized protein</fullName>
    </submittedName>
</protein>
<dbReference type="Proteomes" id="UP001304423">
    <property type="component" value="Chromosome"/>
</dbReference>
<proteinExistence type="predicted"/>
<gene>
    <name evidence="1" type="ORF">RXA29_21600</name>
</gene>
<evidence type="ECO:0000313" key="1">
    <source>
        <dbReference type="EMBL" id="WOA52425.1"/>
    </source>
</evidence>
<evidence type="ECO:0000313" key="2">
    <source>
        <dbReference type="Proteomes" id="UP001304423"/>
    </source>
</evidence>